<evidence type="ECO:0000256" key="2">
    <source>
        <dbReference type="ARBA" id="ARBA00022801"/>
    </source>
</evidence>
<dbReference type="EMBL" id="FOXF01000010">
    <property type="protein sequence ID" value="SFP23643.1"/>
    <property type="molecule type" value="Genomic_DNA"/>
</dbReference>
<keyword evidence="3" id="KW-0408">Iron</keyword>
<comment type="similarity">
    <text evidence="4">Belongs to the cyclic nucleotide phosphodiesterase class-III family.</text>
</comment>
<dbReference type="GO" id="GO:0046872">
    <property type="term" value="F:metal ion binding"/>
    <property type="evidence" value="ECO:0007669"/>
    <property type="project" value="UniProtKB-KW"/>
</dbReference>
<evidence type="ECO:0000259" key="5">
    <source>
        <dbReference type="Pfam" id="PF00149"/>
    </source>
</evidence>
<dbReference type="InterPro" id="IPR026575">
    <property type="entry name" value="GpdQ/CpdA-like"/>
</dbReference>
<dbReference type="RefSeq" id="WP_093141180.1">
    <property type="nucleotide sequence ID" value="NZ_FOXF01000010.1"/>
</dbReference>
<dbReference type="InterPro" id="IPR029052">
    <property type="entry name" value="Metallo-depent_PP-like"/>
</dbReference>
<dbReference type="InterPro" id="IPR050884">
    <property type="entry name" value="CNP_phosphodiesterase-III"/>
</dbReference>
<keyword evidence="1" id="KW-0479">Metal-binding</keyword>
<dbReference type="InterPro" id="IPR004843">
    <property type="entry name" value="Calcineurin-like_PHP"/>
</dbReference>
<evidence type="ECO:0000256" key="4">
    <source>
        <dbReference type="ARBA" id="ARBA00025742"/>
    </source>
</evidence>
<dbReference type="SUPFAM" id="SSF56300">
    <property type="entry name" value="Metallo-dependent phosphatases"/>
    <property type="match status" value="1"/>
</dbReference>
<accession>A0A662ZHM0</accession>
<protein>
    <submittedName>
        <fullName evidence="6">Icc protein</fullName>
    </submittedName>
</protein>
<dbReference type="PANTHER" id="PTHR42988">
    <property type="entry name" value="PHOSPHOHYDROLASE"/>
    <property type="match status" value="1"/>
</dbReference>
<name>A0A662ZHM0_9GAMM</name>
<organism evidence="6 7">
    <name type="scientific">Ruminobacter amylophilus</name>
    <dbReference type="NCBI Taxonomy" id="867"/>
    <lineage>
        <taxon>Bacteria</taxon>
        <taxon>Pseudomonadati</taxon>
        <taxon>Pseudomonadota</taxon>
        <taxon>Gammaproteobacteria</taxon>
        <taxon>Aeromonadales</taxon>
        <taxon>Succinivibrionaceae</taxon>
        <taxon>Ruminobacter</taxon>
    </lineage>
</organism>
<evidence type="ECO:0000313" key="7">
    <source>
        <dbReference type="Proteomes" id="UP000243745"/>
    </source>
</evidence>
<dbReference type="OrthoDB" id="9784378at2"/>
<evidence type="ECO:0000313" key="6">
    <source>
        <dbReference type="EMBL" id="SFP23643.1"/>
    </source>
</evidence>
<dbReference type="AlphaFoldDB" id="A0A662ZHM0"/>
<gene>
    <name evidence="6" type="ORF">SAMN02910344_00821</name>
</gene>
<dbReference type="NCBIfam" id="NF008359">
    <property type="entry name" value="PRK11148.1"/>
    <property type="match status" value="1"/>
</dbReference>
<evidence type="ECO:0000256" key="3">
    <source>
        <dbReference type="ARBA" id="ARBA00023004"/>
    </source>
</evidence>
<dbReference type="PANTHER" id="PTHR42988:SF2">
    <property type="entry name" value="CYCLIC NUCLEOTIDE PHOSPHODIESTERASE CBUA0032-RELATED"/>
    <property type="match status" value="1"/>
</dbReference>
<dbReference type="Pfam" id="PF00149">
    <property type="entry name" value="Metallophos"/>
    <property type="match status" value="1"/>
</dbReference>
<dbReference type="Proteomes" id="UP000243745">
    <property type="component" value="Unassembled WGS sequence"/>
</dbReference>
<dbReference type="Gene3D" id="3.60.21.10">
    <property type="match status" value="1"/>
</dbReference>
<evidence type="ECO:0000256" key="1">
    <source>
        <dbReference type="ARBA" id="ARBA00022723"/>
    </source>
</evidence>
<reference evidence="6 7" key="1">
    <citation type="submission" date="2016-10" db="EMBL/GenBank/DDBJ databases">
        <authorList>
            <person name="Varghese N."/>
            <person name="Submissions S."/>
        </authorList>
    </citation>
    <scope>NUCLEOTIDE SEQUENCE [LARGE SCALE GENOMIC DNA]</scope>
    <source>
        <strain evidence="6 7">DSM 1361</strain>
    </source>
</reference>
<sequence>MQDFDKEYVKPSRADGAFSILQLTDTHLFADLNTGFLGINTAGSLQAVIDAVLRQNRKFDLIIATGDIAQDYSEQSYINFAKMMHDSFSQPVFWLPGNHDDGPKMARVFPTVGVSAAKNVIVDKWQFVLLNTQVYNAPFGWITPEELNYLRQCLDNHPELYTVVCLHHNAYRVNSAWLDQHELRNKEELLELISHYPKVKLVLCGHVHQETDFVRDGIRFISSPATSIQFEPLSFNFGLDSKGPGWRYITFTPDGGISTDVYRLPFESFRPDFAIGGY</sequence>
<dbReference type="GO" id="GO:0004112">
    <property type="term" value="F:cyclic-nucleotide phosphodiesterase activity"/>
    <property type="evidence" value="ECO:0007669"/>
    <property type="project" value="InterPro"/>
</dbReference>
<dbReference type="CDD" id="cd07402">
    <property type="entry name" value="MPP_GpdQ"/>
    <property type="match status" value="1"/>
</dbReference>
<feature type="domain" description="Calcineurin-like phosphoesterase" evidence="5">
    <location>
        <begin position="19"/>
        <end position="209"/>
    </location>
</feature>
<keyword evidence="2" id="KW-0378">Hydrolase</keyword>
<keyword evidence="7" id="KW-1185">Reference proteome</keyword>
<proteinExistence type="inferred from homology"/>